<dbReference type="GO" id="GO:0030163">
    <property type="term" value="P:protein catabolic process"/>
    <property type="evidence" value="ECO:0007669"/>
    <property type="project" value="UniProtKB-UniRule"/>
</dbReference>
<keyword evidence="2 4" id="KW-0808">Transferase</keyword>
<accession>A0A418NSJ4</accession>
<dbReference type="AlphaFoldDB" id="A0A418NSJ4"/>
<evidence type="ECO:0000256" key="1">
    <source>
        <dbReference type="ARBA" id="ARBA00022490"/>
    </source>
</evidence>
<dbReference type="PANTHER" id="PTHR30098">
    <property type="entry name" value="LEUCYL/PHENYLALANYL-TRNA--PROTEIN TRANSFERASE"/>
    <property type="match status" value="1"/>
</dbReference>
<keyword evidence="6" id="KW-1185">Reference proteome</keyword>
<gene>
    <name evidence="4" type="primary">aat</name>
    <name evidence="5" type="ORF">D2V07_11575</name>
</gene>
<dbReference type="GO" id="GO:0005737">
    <property type="term" value="C:cytoplasm"/>
    <property type="evidence" value="ECO:0007669"/>
    <property type="project" value="UniProtKB-SubCell"/>
</dbReference>
<name>A0A418NSJ4_9SPHN</name>
<dbReference type="InterPro" id="IPR016181">
    <property type="entry name" value="Acyl_CoA_acyltransferase"/>
</dbReference>
<dbReference type="NCBIfam" id="TIGR00667">
    <property type="entry name" value="aat"/>
    <property type="match status" value="1"/>
</dbReference>
<dbReference type="InterPro" id="IPR004616">
    <property type="entry name" value="Leu/Phe-tRNA_Trfase"/>
</dbReference>
<comment type="caution">
    <text evidence="5">The sequence shown here is derived from an EMBL/GenBank/DDBJ whole genome shotgun (WGS) entry which is preliminary data.</text>
</comment>
<evidence type="ECO:0000313" key="6">
    <source>
        <dbReference type="Proteomes" id="UP000286576"/>
    </source>
</evidence>
<sequence>MHSPVHKLIPPDVLLLAYRSGVFPMADSRDDEEVFWVEPRRRAILPLDGFHCSRSLAKVLKQGRFRVTVDGDFGAVMDACAQPRRESGPDPEAGGESGTWISHTIAASYRNLHRHGHAHSVECWLEDTLVGGLYGVAFERVFCGESMFSRTDNASKVALAWLVALLKRAGFVLLDCQFMTGHLASMGAVEISRDQYQDMLAAACDKQPRCSLPQAHGLLLQEASASSSSPGKLIAQSFTQTS</sequence>
<dbReference type="PANTHER" id="PTHR30098:SF2">
    <property type="entry name" value="LEUCYL_PHENYLALANYL-TRNA--PROTEIN TRANSFERASE"/>
    <property type="match status" value="1"/>
</dbReference>
<dbReference type="RefSeq" id="WP_119587209.1">
    <property type="nucleotide sequence ID" value="NZ_CAWODQ010000024.1"/>
</dbReference>
<keyword evidence="1 4" id="KW-0963">Cytoplasm</keyword>
<evidence type="ECO:0000256" key="2">
    <source>
        <dbReference type="ARBA" id="ARBA00022679"/>
    </source>
</evidence>
<comment type="catalytic activity">
    <reaction evidence="4">
        <text>N-terminal L-lysyl-[protein] + L-leucyl-tRNA(Leu) = N-terminal L-leucyl-L-lysyl-[protein] + tRNA(Leu) + H(+)</text>
        <dbReference type="Rhea" id="RHEA:12340"/>
        <dbReference type="Rhea" id="RHEA-COMP:9613"/>
        <dbReference type="Rhea" id="RHEA-COMP:9622"/>
        <dbReference type="Rhea" id="RHEA-COMP:12670"/>
        <dbReference type="Rhea" id="RHEA-COMP:12671"/>
        <dbReference type="ChEBI" id="CHEBI:15378"/>
        <dbReference type="ChEBI" id="CHEBI:65249"/>
        <dbReference type="ChEBI" id="CHEBI:78442"/>
        <dbReference type="ChEBI" id="CHEBI:78494"/>
        <dbReference type="ChEBI" id="CHEBI:133043"/>
        <dbReference type="EC" id="2.3.2.6"/>
    </reaction>
</comment>
<comment type="function">
    <text evidence="4">Functions in the N-end rule pathway of protein degradation where it conjugates Leu, Phe and, less efficiently, Met from aminoacyl-tRNAs to the N-termini of proteins containing an N-terminal arginine or lysine.</text>
</comment>
<comment type="catalytic activity">
    <reaction evidence="4">
        <text>N-terminal L-arginyl-[protein] + L-leucyl-tRNA(Leu) = N-terminal L-leucyl-L-arginyl-[protein] + tRNA(Leu) + H(+)</text>
        <dbReference type="Rhea" id="RHEA:50416"/>
        <dbReference type="Rhea" id="RHEA-COMP:9613"/>
        <dbReference type="Rhea" id="RHEA-COMP:9622"/>
        <dbReference type="Rhea" id="RHEA-COMP:12672"/>
        <dbReference type="Rhea" id="RHEA-COMP:12673"/>
        <dbReference type="ChEBI" id="CHEBI:15378"/>
        <dbReference type="ChEBI" id="CHEBI:64719"/>
        <dbReference type="ChEBI" id="CHEBI:78442"/>
        <dbReference type="ChEBI" id="CHEBI:78494"/>
        <dbReference type="ChEBI" id="CHEBI:133044"/>
        <dbReference type="EC" id="2.3.2.6"/>
    </reaction>
</comment>
<comment type="catalytic activity">
    <reaction evidence="4">
        <text>L-phenylalanyl-tRNA(Phe) + an N-terminal L-alpha-aminoacyl-[protein] = an N-terminal L-phenylalanyl-L-alpha-aminoacyl-[protein] + tRNA(Phe)</text>
        <dbReference type="Rhea" id="RHEA:43632"/>
        <dbReference type="Rhea" id="RHEA-COMP:9668"/>
        <dbReference type="Rhea" id="RHEA-COMP:9699"/>
        <dbReference type="Rhea" id="RHEA-COMP:10636"/>
        <dbReference type="Rhea" id="RHEA-COMP:10637"/>
        <dbReference type="ChEBI" id="CHEBI:78442"/>
        <dbReference type="ChEBI" id="CHEBI:78531"/>
        <dbReference type="ChEBI" id="CHEBI:78597"/>
        <dbReference type="ChEBI" id="CHEBI:83561"/>
        <dbReference type="EC" id="2.3.2.6"/>
    </reaction>
</comment>
<evidence type="ECO:0000313" key="5">
    <source>
        <dbReference type="EMBL" id="RIV86018.1"/>
    </source>
</evidence>
<keyword evidence="3 4" id="KW-0012">Acyltransferase</keyword>
<dbReference type="SUPFAM" id="SSF55729">
    <property type="entry name" value="Acyl-CoA N-acyltransferases (Nat)"/>
    <property type="match status" value="1"/>
</dbReference>
<organism evidence="5 6">
    <name type="scientific">Aurantiacibacter zhengii</name>
    <dbReference type="NCBI Taxonomy" id="2307003"/>
    <lineage>
        <taxon>Bacteria</taxon>
        <taxon>Pseudomonadati</taxon>
        <taxon>Pseudomonadota</taxon>
        <taxon>Alphaproteobacteria</taxon>
        <taxon>Sphingomonadales</taxon>
        <taxon>Erythrobacteraceae</taxon>
        <taxon>Aurantiacibacter</taxon>
    </lineage>
</organism>
<protein>
    <recommendedName>
        <fullName evidence="4">Leucyl/phenylalanyl-tRNA--protein transferase</fullName>
        <ecNumber evidence="4">2.3.2.6</ecNumber>
    </recommendedName>
    <alternativeName>
        <fullName evidence="4">L/F-transferase</fullName>
    </alternativeName>
    <alternativeName>
        <fullName evidence="4">Leucyltransferase</fullName>
    </alternativeName>
    <alternativeName>
        <fullName evidence="4">Phenyalanyltransferase</fullName>
    </alternativeName>
</protein>
<reference evidence="5 6" key="1">
    <citation type="submission" date="2018-08" db="EMBL/GenBank/DDBJ databases">
        <title>Erythrobacter zhengii sp.nov., a bacterium isolated from deep-sea sediment.</title>
        <authorList>
            <person name="Fang C."/>
            <person name="Wu Y.-H."/>
            <person name="Sun C."/>
            <person name="Wang H."/>
            <person name="Cheng H."/>
            <person name="Meng F.-X."/>
            <person name="Wang C.-S."/>
            <person name="Xu X.-W."/>
        </authorList>
    </citation>
    <scope>NUCLEOTIDE SEQUENCE [LARGE SCALE GENOMIC DNA]</scope>
    <source>
        <strain evidence="5 6">V18</strain>
    </source>
</reference>
<dbReference type="Pfam" id="PF03588">
    <property type="entry name" value="Leu_Phe_trans"/>
    <property type="match status" value="1"/>
</dbReference>
<proteinExistence type="inferred from homology"/>
<dbReference type="GO" id="GO:0008914">
    <property type="term" value="F:leucyl-tRNA--protein transferase activity"/>
    <property type="evidence" value="ECO:0007669"/>
    <property type="project" value="UniProtKB-UniRule"/>
</dbReference>
<dbReference type="OrthoDB" id="9790282at2"/>
<evidence type="ECO:0000256" key="3">
    <source>
        <dbReference type="ARBA" id="ARBA00023315"/>
    </source>
</evidence>
<dbReference type="FunFam" id="3.40.630.70:FF:000001">
    <property type="entry name" value="Leucyl/phenylalanyl-tRNA--protein transferase"/>
    <property type="match status" value="1"/>
</dbReference>
<dbReference type="Gene3D" id="3.40.630.70">
    <property type="entry name" value="Leucyl/phenylalanyl-tRNA-protein transferase, C-terminal domain"/>
    <property type="match status" value="1"/>
</dbReference>
<comment type="subcellular location">
    <subcellularLocation>
        <location evidence="4">Cytoplasm</location>
    </subcellularLocation>
</comment>
<evidence type="ECO:0000256" key="4">
    <source>
        <dbReference type="HAMAP-Rule" id="MF_00688"/>
    </source>
</evidence>
<dbReference type="EMBL" id="QXFL01000004">
    <property type="protein sequence ID" value="RIV86018.1"/>
    <property type="molecule type" value="Genomic_DNA"/>
</dbReference>
<dbReference type="EC" id="2.3.2.6" evidence="4"/>
<dbReference type="InterPro" id="IPR042203">
    <property type="entry name" value="Leu/Phe-tRNA_Trfase_C"/>
</dbReference>
<dbReference type="Proteomes" id="UP000286576">
    <property type="component" value="Unassembled WGS sequence"/>
</dbReference>
<comment type="similarity">
    <text evidence="4">Belongs to the L/F-transferase family.</text>
</comment>
<dbReference type="HAMAP" id="MF_00688">
    <property type="entry name" value="Leu_Phe_trans"/>
    <property type="match status" value="1"/>
</dbReference>